<evidence type="ECO:0000313" key="2">
    <source>
        <dbReference type="EMBL" id="ETS79134.1"/>
    </source>
</evidence>
<dbReference type="Proteomes" id="UP000030651">
    <property type="component" value="Unassembled WGS sequence"/>
</dbReference>
<feature type="compositionally biased region" description="Basic and acidic residues" evidence="1">
    <location>
        <begin position="206"/>
        <end position="226"/>
    </location>
</feature>
<evidence type="ECO:0000256" key="1">
    <source>
        <dbReference type="SAM" id="MobiDB-lite"/>
    </source>
</evidence>
<organism evidence="2 3">
    <name type="scientific">Pestalotiopsis fici (strain W106-1 / CGMCC3.15140)</name>
    <dbReference type="NCBI Taxonomy" id="1229662"/>
    <lineage>
        <taxon>Eukaryota</taxon>
        <taxon>Fungi</taxon>
        <taxon>Dikarya</taxon>
        <taxon>Ascomycota</taxon>
        <taxon>Pezizomycotina</taxon>
        <taxon>Sordariomycetes</taxon>
        <taxon>Xylariomycetidae</taxon>
        <taxon>Amphisphaeriales</taxon>
        <taxon>Sporocadaceae</taxon>
        <taxon>Pestalotiopsis</taxon>
    </lineage>
</organism>
<feature type="compositionally biased region" description="Polar residues" evidence="1">
    <location>
        <begin position="347"/>
        <end position="360"/>
    </location>
</feature>
<sequence>MSDRPRHGRRGRGARRQSRISRFGRPTTRTRRHSSHYRGQAFQLPLRGRAADQDRDRDRHRSQTAEAPIQADDESGTPSERLRRLYDARHLIELQILNTEIGCEHQLQEMERDSRSRRYDDGEVTRYGAGESYRPFNDRTPRRVRTPERERRSPQPRDRVRSPPREPRDRPRSPPREPRERPRSPPREPRDRPRSPPRGPRARSPLPRDRPRSPPIHESRYVPDRTPRRRSRSPFRPDRSRDGGRDDDGNNRGIAAADTWRRRERSRSPVRRPSPRRSPMRRNHSPPRRFASPRRDMRNDRDRRDFNSRDPRSFPQSHSFQTDTFASPRGRGDGNPNNIPIAHNKRVSQSPLGNGNPSSDFQHEYENPLRRFDAARPAHSAGPGNNRRGRNTSRGRDLMFPDVPHASEQYTAQRPFHRNSQHDSNFQARANNVDTPYRGRSRSADRDRRDVRDRDRRGSPVRRVSPGPRPGPYRRRSPSPDRRDTRYIPAQTQRRPSPPRGSAVSSAFPSRDQSRRPSPLPVNGRRIDRSNPQSPMSSRHHSRSPQRPAPRDREASPLRPAAAVATTTSSAAIPIRSPPRGPAVQRPPPTGPRGDRNWRDSRDERDSRSYPGRSASISNETPNRPTAPPTRQDVTSPEVPPAGPRGYGAPRGGYGRGGRGNTWIAPGGQNRNDSPAPGPAAAMTGGNNVSVPTGPRGQTPSNSVPSTPNTQSKPFNPPKGPAAEKRQLTVFDKEVATMTPIIPGGKMSIEDEAAMNGVLPEQLAHFKAAEEEADRMRKEIEKNDEKTRAMMAEFRKGQRECELLRLRTELTEKAVAKSSGESLLGSAF</sequence>
<accession>W3WZC0</accession>
<feature type="compositionally biased region" description="Basic and acidic residues" evidence="1">
    <location>
        <begin position="235"/>
        <end position="250"/>
    </location>
</feature>
<dbReference type="AlphaFoldDB" id="W3WZC0"/>
<dbReference type="OrthoDB" id="5424692at2759"/>
<feature type="compositionally biased region" description="Polar residues" evidence="1">
    <location>
        <begin position="315"/>
        <end position="325"/>
    </location>
</feature>
<dbReference type="STRING" id="1229662.W3WZC0"/>
<feature type="compositionally biased region" description="Basic and acidic residues" evidence="1">
    <location>
        <begin position="136"/>
        <end position="194"/>
    </location>
</feature>
<keyword evidence="3" id="KW-1185">Reference proteome</keyword>
<proteinExistence type="predicted"/>
<feature type="compositionally biased region" description="Polar residues" evidence="1">
    <location>
        <begin position="687"/>
        <end position="714"/>
    </location>
</feature>
<feature type="compositionally biased region" description="Basic and acidic residues" evidence="1">
    <location>
        <begin position="442"/>
        <end position="458"/>
    </location>
</feature>
<dbReference type="EMBL" id="KI912114">
    <property type="protein sequence ID" value="ETS79134.1"/>
    <property type="molecule type" value="Genomic_DNA"/>
</dbReference>
<evidence type="ECO:0000313" key="3">
    <source>
        <dbReference type="Proteomes" id="UP000030651"/>
    </source>
</evidence>
<gene>
    <name evidence="2" type="ORF">PFICI_08987</name>
</gene>
<feature type="compositionally biased region" description="Polar residues" evidence="1">
    <location>
        <begin position="615"/>
        <end position="624"/>
    </location>
</feature>
<feature type="compositionally biased region" description="Basic residues" evidence="1">
    <location>
        <begin position="1"/>
        <end position="19"/>
    </location>
</feature>
<dbReference type="KEGG" id="pfy:PFICI_08987"/>
<dbReference type="GeneID" id="19274000"/>
<reference evidence="3" key="1">
    <citation type="journal article" date="2015" name="BMC Genomics">
        <title>Genomic and transcriptomic analysis of the endophytic fungus Pestalotiopsis fici reveals its lifestyle and high potential for synthesis of natural products.</title>
        <authorList>
            <person name="Wang X."/>
            <person name="Zhang X."/>
            <person name="Liu L."/>
            <person name="Xiang M."/>
            <person name="Wang W."/>
            <person name="Sun X."/>
            <person name="Che Y."/>
            <person name="Guo L."/>
            <person name="Liu G."/>
            <person name="Guo L."/>
            <person name="Wang C."/>
            <person name="Yin W.B."/>
            <person name="Stadler M."/>
            <person name="Zhang X."/>
            <person name="Liu X."/>
        </authorList>
    </citation>
    <scope>NUCLEOTIDE SEQUENCE [LARGE SCALE GENOMIC DNA]</scope>
    <source>
        <strain evidence="3">W106-1 / CGMCC3.15140</strain>
    </source>
</reference>
<dbReference type="OMA" id="FQHEYEN"/>
<dbReference type="HOGENOM" id="CLU_017050_1_0_1"/>
<dbReference type="eggNOG" id="ENOG502S6JQ">
    <property type="taxonomic scope" value="Eukaryota"/>
</dbReference>
<feature type="compositionally biased region" description="Basic and acidic residues" evidence="1">
    <location>
        <begin position="49"/>
        <end position="63"/>
    </location>
</feature>
<protein>
    <submittedName>
        <fullName evidence="2">Uncharacterized protein</fullName>
    </submittedName>
</protein>
<name>W3WZC0_PESFW</name>
<feature type="compositionally biased region" description="Pro residues" evidence="1">
    <location>
        <begin position="576"/>
        <end position="591"/>
    </location>
</feature>
<dbReference type="RefSeq" id="XP_007835759.1">
    <property type="nucleotide sequence ID" value="XM_007837568.1"/>
</dbReference>
<feature type="compositionally biased region" description="Basic and acidic residues" evidence="1">
    <location>
        <begin position="361"/>
        <end position="376"/>
    </location>
</feature>
<feature type="compositionally biased region" description="Basic residues" evidence="1">
    <location>
        <begin position="262"/>
        <end position="287"/>
    </location>
</feature>
<feature type="compositionally biased region" description="Basic and acidic residues" evidence="1">
    <location>
        <begin position="593"/>
        <end position="608"/>
    </location>
</feature>
<feature type="region of interest" description="Disordered" evidence="1">
    <location>
        <begin position="1"/>
        <end position="79"/>
    </location>
</feature>
<dbReference type="InParanoid" id="W3WZC0"/>
<feature type="compositionally biased region" description="Basic and acidic residues" evidence="1">
    <location>
        <begin position="293"/>
        <end position="312"/>
    </location>
</feature>
<feature type="compositionally biased region" description="Polar residues" evidence="1">
    <location>
        <begin position="422"/>
        <end position="434"/>
    </location>
</feature>
<feature type="compositionally biased region" description="Gly residues" evidence="1">
    <location>
        <begin position="645"/>
        <end position="660"/>
    </location>
</feature>
<feature type="region of interest" description="Disordered" evidence="1">
    <location>
        <begin position="108"/>
        <end position="723"/>
    </location>
</feature>
<feature type="compositionally biased region" description="Basic and acidic residues" evidence="1">
    <location>
        <begin position="108"/>
        <end position="124"/>
    </location>
</feature>
<feature type="compositionally biased region" description="Low complexity" evidence="1">
    <location>
        <begin position="561"/>
        <end position="572"/>
    </location>
</feature>